<keyword evidence="4" id="KW-0812">Transmembrane</keyword>
<dbReference type="PANTHER" id="PTHR45689">
    <property type="entry name" value="I[[H]] CHANNEL, ISOFORM E"/>
    <property type="match status" value="1"/>
</dbReference>
<dbReference type="KEGG" id="tet:TTHERM_00191530"/>
<keyword evidence="4" id="KW-0472">Membrane</keyword>
<dbReference type="GO" id="GO:0003254">
    <property type="term" value="P:regulation of membrane depolarization"/>
    <property type="evidence" value="ECO:0007669"/>
    <property type="project" value="TreeGrafter"/>
</dbReference>
<feature type="transmembrane region" description="Helical" evidence="4">
    <location>
        <begin position="471"/>
        <end position="488"/>
    </location>
</feature>
<feature type="transmembrane region" description="Helical" evidence="4">
    <location>
        <begin position="352"/>
        <end position="371"/>
    </location>
</feature>
<dbReference type="InterPro" id="IPR014710">
    <property type="entry name" value="RmlC-like_jellyroll"/>
</dbReference>
<evidence type="ECO:0000256" key="1">
    <source>
        <dbReference type="PROSITE-ProRule" id="PRU00047"/>
    </source>
</evidence>
<dbReference type="RefSeq" id="XP_001016730.2">
    <property type="nucleotide sequence ID" value="XM_001016730.2"/>
</dbReference>
<feature type="transmembrane region" description="Helical" evidence="4">
    <location>
        <begin position="500"/>
        <end position="523"/>
    </location>
</feature>
<dbReference type="GeneID" id="7833526"/>
<gene>
    <name evidence="7" type="ORF">TTHERM_00191530</name>
</gene>
<dbReference type="EMBL" id="GG662693">
    <property type="protein sequence ID" value="EAR96485.2"/>
    <property type="molecule type" value="Genomic_DNA"/>
</dbReference>
<dbReference type="GO" id="GO:0035725">
    <property type="term" value="P:sodium ion transmembrane transport"/>
    <property type="evidence" value="ECO:0007669"/>
    <property type="project" value="TreeGrafter"/>
</dbReference>
<feature type="domain" description="CCHC-type" evidence="6">
    <location>
        <begin position="746"/>
        <end position="761"/>
    </location>
</feature>
<dbReference type="AlphaFoldDB" id="I7MEJ7"/>
<keyword evidence="1" id="KW-0863">Zinc-finger</keyword>
<dbReference type="Proteomes" id="UP000009168">
    <property type="component" value="Unassembled WGS sequence"/>
</dbReference>
<feature type="transmembrane region" description="Helical" evidence="4">
    <location>
        <begin position="281"/>
        <end position="304"/>
    </location>
</feature>
<evidence type="ECO:0000259" key="5">
    <source>
        <dbReference type="PROSITE" id="PS50042"/>
    </source>
</evidence>
<organism evidence="7 8">
    <name type="scientific">Tetrahymena thermophila (strain SB210)</name>
    <dbReference type="NCBI Taxonomy" id="312017"/>
    <lineage>
        <taxon>Eukaryota</taxon>
        <taxon>Sar</taxon>
        <taxon>Alveolata</taxon>
        <taxon>Ciliophora</taxon>
        <taxon>Intramacronucleata</taxon>
        <taxon>Oligohymenophorea</taxon>
        <taxon>Hymenostomatida</taxon>
        <taxon>Tetrahymenina</taxon>
        <taxon>Tetrahymenidae</taxon>
        <taxon>Tetrahymena</taxon>
    </lineage>
</organism>
<dbReference type="InterPro" id="IPR000595">
    <property type="entry name" value="cNMP-bd_dom"/>
</dbReference>
<evidence type="ECO:0000256" key="2">
    <source>
        <dbReference type="SAM" id="Coils"/>
    </source>
</evidence>
<dbReference type="InterPro" id="IPR018490">
    <property type="entry name" value="cNMP-bd_dom_sf"/>
</dbReference>
<dbReference type="Pfam" id="PF07885">
    <property type="entry name" value="Ion_trans_2"/>
    <property type="match status" value="1"/>
</dbReference>
<feature type="transmembrane region" description="Helical" evidence="4">
    <location>
        <begin position="310"/>
        <end position="331"/>
    </location>
</feature>
<sequence length="1186" mass="139747">METVQEFINTQYSYSLPSPSMMKQKQLFNSKAEESFLQKGHIGEVDFLDESFNITKNFDINKNPTQSIQNFPDKQDENILESIKSPIKGKKKKQSVQIYESQTPNQTFRMSQIIEQHNNTQNPMNKIMETSPKSSRFLNLQLAQSDDKRKKSRPGTETNLRFPRSSIFSDKKNKPCFLDLTNQVMTQEQMKIKNIFQKKFEVRRDLKVLKFLRILVSRWQNRRMNLNEYQLNLINDKSYFYQTTKENQYVCLLQSIQQIYFYFGKIFYYVPLLNPTDFSRLLWDFFMITAMGIFLFYYSALVFFAQQEQYISSVYAKLAFSCLLIDIILNFNTSFYSKESIIRERVHIAKQYLRSTFIFDILSFFILGLNMNKDNMVENHTNSVLIYIQNSIVFLKIASFQHKIKHLEQSVPMKEVWRHMLALIGLLASLVIVAHCVAIVWNQIALYEQSVGLDNWQTKLGINNESWDIRYIYSLYWSVTTMFTIGYGDITPLNKYEVGFVTIVIIFCSTVFAYSINSIGIILSDIAKVSKQYKEDLSIMNRFLSRKQVNIDLQFRVKKYLSFLAQEEKEVNKKAEDAVIDKLSQNLKDQINIEVNTKILRKYPLFAKNFSEKALQRLVFVMQEVVVTPNELIIQEGQFDDCSLYLITKGTVEVYSLGDPLYQNQLSNKKVLAQLSKGQYFGELSFFTGVSRTANVRSQSLTTMYKITQQQFIETLKMSNEQDFEKFCMIRDQINLKNFENIQLNCYSCNEQGHLIQECPRLTYDVDRIIRFFRINYSEYQDEQLFQRYRQKKKNTLKIFQNETLKNFQSTMKDLIDDYFIKISQIQIDSVQTKLQIKTILEFENEENDSLDDSQTTSKVKIHSFDDLKQSKENQSYKNLNIEEEKKIEQQQEEEVKKEKKVQQDVSSEKIIVATSSFSNSNSLTGSDNRMKQNQKDITRMKTKFLNNITNSKVVDSNTNIKTLQSIQQEQDGIDLEKNQNQVDMQIKLMSEFENRSRISKIEDDFNKVTNKQSSITSSSLAKREYKRDSTFDRKDSIIINLLGNETKRNSKLDHTTKQQNSLENSRNIDLKQDNLKEVIEQFKCYPFVIHDFDKMKIFKLYYPSFNYNIVLQDIQQQKRKLSKFKKFKCKKWNQIQILKKNTINLQGKASKRSILKQNIKNKILLNIHPIIYGAAGINKYPYYSK</sequence>
<evidence type="ECO:0000313" key="7">
    <source>
        <dbReference type="EMBL" id="EAR96485.2"/>
    </source>
</evidence>
<feature type="region of interest" description="Disordered" evidence="3">
    <location>
        <begin position="143"/>
        <end position="162"/>
    </location>
</feature>
<protein>
    <submittedName>
        <fullName evidence="7">Cyclic nucleotide-binding domain protein</fullName>
    </submittedName>
</protein>
<dbReference type="GO" id="GO:0003676">
    <property type="term" value="F:nucleic acid binding"/>
    <property type="evidence" value="ECO:0007669"/>
    <property type="project" value="InterPro"/>
</dbReference>
<dbReference type="GO" id="GO:0098855">
    <property type="term" value="C:HCN channel complex"/>
    <property type="evidence" value="ECO:0007669"/>
    <property type="project" value="TreeGrafter"/>
</dbReference>
<dbReference type="Gene3D" id="2.60.120.10">
    <property type="entry name" value="Jelly Rolls"/>
    <property type="match status" value="1"/>
</dbReference>
<dbReference type="PANTHER" id="PTHR45689:SF5">
    <property type="entry name" value="I[[H]] CHANNEL, ISOFORM E"/>
    <property type="match status" value="1"/>
</dbReference>
<dbReference type="Pfam" id="PF00027">
    <property type="entry name" value="cNMP_binding"/>
    <property type="match status" value="1"/>
</dbReference>
<keyword evidence="1" id="KW-0479">Metal-binding</keyword>
<keyword evidence="8" id="KW-1185">Reference proteome</keyword>
<dbReference type="GO" id="GO:0005249">
    <property type="term" value="F:voltage-gated potassium channel activity"/>
    <property type="evidence" value="ECO:0007669"/>
    <property type="project" value="TreeGrafter"/>
</dbReference>
<feature type="transmembrane region" description="Helical" evidence="4">
    <location>
        <begin position="421"/>
        <end position="441"/>
    </location>
</feature>
<keyword evidence="2" id="KW-0175">Coiled coil</keyword>
<feature type="coiled-coil region" evidence="2">
    <location>
        <begin position="874"/>
        <end position="902"/>
    </location>
</feature>
<feature type="domain" description="Cyclic nucleotide-binding" evidence="5">
    <location>
        <begin position="606"/>
        <end position="716"/>
    </location>
</feature>
<dbReference type="eggNOG" id="KOG0500">
    <property type="taxonomic scope" value="Eukaryota"/>
</dbReference>
<dbReference type="GO" id="GO:0008270">
    <property type="term" value="F:zinc ion binding"/>
    <property type="evidence" value="ECO:0007669"/>
    <property type="project" value="UniProtKB-KW"/>
</dbReference>
<dbReference type="Gene3D" id="1.10.287.630">
    <property type="entry name" value="Helix hairpin bin"/>
    <property type="match status" value="1"/>
</dbReference>
<dbReference type="PROSITE" id="PS50158">
    <property type="entry name" value="ZF_CCHC"/>
    <property type="match status" value="1"/>
</dbReference>
<keyword evidence="4" id="KW-1133">Transmembrane helix</keyword>
<dbReference type="InParanoid" id="I7MEJ7"/>
<keyword evidence="1" id="KW-0862">Zinc</keyword>
<dbReference type="PROSITE" id="PS50042">
    <property type="entry name" value="CNMP_BINDING_3"/>
    <property type="match status" value="1"/>
</dbReference>
<dbReference type="SUPFAM" id="SSF51206">
    <property type="entry name" value="cAMP-binding domain-like"/>
    <property type="match status" value="1"/>
</dbReference>
<evidence type="ECO:0000259" key="6">
    <source>
        <dbReference type="PROSITE" id="PS50158"/>
    </source>
</evidence>
<name>I7MEJ7_TETTS</name>
<evidence type="ECO:0000256" key="3">
    <source>
        <dbReference type="SAM" id="MobiDB-lite"/>
    </source>
</evidence>
<dbReference type="CDD" id="cd00038">
    <property type="entry name" value="CAP_ED"/>
    <property type="match status" value="1"/>
</dbReference>
<dbReference type="Gene3D" id="1.10.287.70">
    <property type="match status" value="1"/>
</dbReference>
<dbReference type="OrthoDB" id="2021138at2759"/>
<accession>I7MEJ7</accession>
<evidence type="ECO:0000313" key="8">
    <source>
        <dbReference type="Proteomes" id="UP000009168"/>
    </source>
</evidence>
<proteinExistence type="predicted"/>
<dbReference type="SMART" id="SM00100">
    <property type="entry name" value="cNMP"/>
    <property type="match status" value="1"/>
</dbReference>
<dbReference type="SUPFAM" id="SSF81324">
    <property type="entry name" value="Voltage-gated potassium channels"/>
    <property type="match status" value="1"/>
</dbReference>
<reference evidence="8" key="1">
    <citation type="journal article" date="2006" name="PLoS Biol.">
        <title>Macronuclear genome sequence of the ciliate Tetrahymena thermophila, a model eukaryote.</title>
        <authorList>
            <person name="Eisen J.A."/>
            <person name="Coyne R.S."/>
            <person name="Wu M."/>
            <person name="Wu D."/>
            <person name="Thiagarajan M."/>
            <person name="Wortman J.R."/>
            <person name="Badger J.H."/>
            <person name="Ren Q."/>
            <person name="Amedeo P."/>
            <person name="Jones K.M."/>
            <person name="Tallon L.J."/>
            <person name="Delcher A.L."/>
            <person name="Salzberg S.L."/>
            <person name="Silva J.C."/>
            <person name="Haas B.J."/>
            <person name="Majoros W.H."/>
            <person name="Farzad M."/>
            <person name="Carlton J.M."/>
            <person name="Smith R.K. Jr."/>
            <person name="Garg J."/>
            <person name="Pearlman R.E."/>
            <person name="Karrer K.M."/>
            <person name="Sun L."/>
            <person name="Manning G."/>
            <person name="Elde N.C."/>
            <person name="Turkewitz A.P."/>
            <person name="Asai D.J."/>
            <person name="Wilkes D.E."/>
            <person name="Wang Y."/>
            <person name="Cai H."/>
            <person name="Collins K."/>
            <person name="Stewart B.A."/>
            <person name="Lee S.R."/>
            <person name="Wilamowska K."/>
            <person name="Weinberg Z."/>
            <person name="Ruzzo W.L."/>
            <person name="Wloga D."/>
            <person name="Gaertig J."/>
            <person name="Frankel J."/>
            <person name="Tsao C.-C."/>
            <person name="Gorovsky M.A."/>
            <person name="Keeling P.J."/>
            <person name="Waller R.F."/>
            <person name="Patron N.J."/>
            <person name="Cherry J.M."/>
            <person name="Stover N.A."/>
            <person name="Krieger C.J."/>
            <person name="del Toro C."/>
            <person name="Ryder H.F."/>
            <person name="Williamson S.C."/>
            <person name="Barbeau R.A."/>
            <person name="Hamilton E.P."/>
            <person name="Orias E."/>
        </authorList>
    </citation>
    <scope>NUCLEOTIDE SEQUENCE [LARGE SCALE GENOMIC DNA]</scope>
    <source>
        <strain evidence="8">SB210</strain>
    </source>
</reference>
<dbReference type="InterPro" id="IPR001878">
    <property type="entry name" value="Znf_CCHC"/>
</dbReference>
<evidence type="ECO:0000256" key="4">
    <source>
        <dbReference type="SAM" id="Phobius"/>
    </source>
</evidence>
<dbReference type="InterPro" id="IPR013099">
    <property type="entry name" value="K_chnl_dom"/>
</dbReference>
<dbReference type="InterPro" id="IPR051413">
    <property type="entry name" value="K/Na_HCN_channel"/>
</dbReference>